<dbReference type="GO" id="GO:0016491">
    <property type="term" value="F:oxidoreductase activity"/>
    <property type="evidence" value="ECO:0007669"/>
    <property type="project" value="UniProtKB-KW"/>
</dbReference>
<evidence type="ECO:0000313" key="2">
    <source>
        <dbReference type="EMBL" id="THV03616.1"/>
    </source>
</evidence>
<dbReference type="InterPro" id="IPR002347">
    <property type="entry name" value="SDR_fam"/>
</dbReference>
<name>A0A4V4HHQ5_DENBC</name>
<protein>
    <submittedName>
        <fullName evidence="2">NAD(P)-binding protein</fullName>
    </submittedName>
</protein>
<dbReference type="OrthoDB" id="191139at2759"/>
<dbReference type="PANTHER" id="PTHR43157:SF31">
    <property type="entry name" value="PHOSPHATIDYLINOSITOL-GLYCAN BIOSYNTHESIS CLASS F PROTEIN"/>
    <property type="match status" value="1"/>
</dbReference>
<dbReference type="InterPro" id="IPR036291">
    <property type="entry name" value="NAD(P)-bd_dom_sf"/>
</dbReference>
<gene>
    <name evidence="2" type="ORF">K435DRAFT_650852</name>
</gene>
<keyword evidence="1" id="KW-0560">Oxidoreductase</keyword>
<dbReference type="EMBL" id="ML179065">
    <property type="protein sequence ID" value="THV03616.1"/>
    <property type="molecule type" value="Genomic_DNA"/>
</dbReference>
<sequence>MGQAPSKSFDPLRDLPDIKGKVVLVTGSSSGIGFDTLRYLVKLGAKVYMAARSEERAKSAIERLEKEGKEPGNCGVLWHELDLVDPRKAKASAEKFMEKEERLDILINNAAMFVEFTLPHLNFLNDSFQYK</sequence>
<accession>A0A4V4HHQ5</accession>
<evidence type="ECO:0000313" key="3">
    <source>
        <dbReference type="Proteomes" id="UP000297245"/>
    </source>
</evidence>
<keyword evidence="3" id="KW-1185">Reference proteome</keyword>
<dbReference type="Pfam" id="PF00106">
    <property type="entry name" value="adh_short"/>
    <property type="match status" value="1"/>
</dbReference>
<dbReference type="Proteomes" id="UP000297245">
    <property type="component" value="Unassembled WGS sequence"/>
</dbReference>
<dbReference type="AlphaFoldDB" id="A0A4V4HHQ5"/>
<proteinExistence type="predicted"/>
<evidence type="ECO:0000256" key="1">
    <source>
        <dbReference type="ARBA" id="ARBA00023002"/>
    </source>
</evidence>
<reference evidence="2 3" key="1">
    <citation type="journal article" date="2019" name="Nat. Ecol. Evol.">
        <title>Megaphylogeny resolves global patterns of mushroom evolution.</title>
        <authorList>
            <person name="Varga T."/>
            <person name="Krizsan K."/>
            <person name="Foldi C."/>
            <person name="Dima B."/>
            <person name="Sanchez-Garcia M."/>
            <person name="Sanchez-Ramirez S."/>
            <person name="Szollosi G.J."/>
            <person name="Szarkandi J.G."/>
            <person name="Papp V."/>
            <person name="Albert L."/>
            <person name="Andreopoulos W."/>
            <person name="Angelini C."/>
            <person name="Antonin V."/>
            <person name="Barry K.W."/>
            <person name="Bougher N.L."/>
            <person name="Buchanan P."/>
            <person name="Buyck B."/>
            <person name="Bense V."/>
            <person name="Catcheside P."/>
            <person name="Chovatia M."/>
            <person name="Cooper J."/>
            <person name="Damon W."/>
            <person name="Desjardin D."/>
            <person name="Finy P."/>
            <person name="Geml J."/>
            <person name="Haridas S."/>
            <person name="Hughes K."/>
            <person name="Justo A."/>
            <person name="Karasinski D."/>
            <person name="Kautmanova I."/>
            <person name="Kiss B."/>
            <person name="Kocsube S."/>
            <person name="Kotiranta H."/>
            <person name="LaButti K.M."/>
            <person name="Lechner B.E."/>
            <person name="Liimatainen K."/>
            <person name="Lipzen A."/>
            <person name="Lukacs Z."/>
            <person name="Mihaltcheva S."/>
            <person name="Morgado L.N."/>
            <person name="Niskanen T."/>
            <person name="Noordeloos M.E."/>
            <person name="Ohm R.A."/>
            <person name="Ortiz-Santana B."/>
            <person name="Ovrebo C."/>
            <person name="Racz N."/>
            <person name="Riley R."/>
            <person name="Savchenko A."/>
            <person name="Shiryaev A."/>
            <person name="Soop K."/>
            <person name="Spirin V."/>
            <person name="Szebenyi C."/>
            <person name="Tomsovsky M."/>
            <person name="Tulloss R.E."/>
            <person name="Uehling J."/>
            <person name="Grigoriev I.V."/>
            <person name="Vagvolgyi C."/>
            <person name="Papp T."/>
            <person name="Martin F.M."/>
            <person name="Miettinen O."/>
            <person name="Hibbett D.S."/>
            <person name="Nagy L.G."/>
        </authorList>
    </citation>
    <scope>NUCLEOTIDE SEQUENCE [LARGE SCALE GENOMIC DNA]</scope>
    <source>
        <strain evidence="2 3">CBS 962.96</strain>
    </source>
</reference>
<organism evidence="2 3">
    <name type="scientific">Dendrothele bispora (strain CBS 962.96)</name>
    <dbReference type="NCBI Taxonomy" id="1314807"/>
    <lineage>
        <taxon>Eukaryota</taxon>
        <taxon>Fungi</taxon>
        <taxon>Dikarya</taxon>
        <taxon>Basidiomycota</taxon>
        <taxon>Agaricomycotina</taxon>
        <taxon>Agaricomycetes</taxon>
        <taxon>Agaricomycetidae</taxon>
        <taxon>Agaricales</taxon>
        <taxon>Agaricales incertae sedis</taxon>
        <taxon>Dendrothele</taxon>
    </lineage>
</organism>
<dbReference type="Gene3D" id="3.40.50.720">
    <property type="entry name" value="NAD(P)-binding Rossmann-like Domain"/>
    <property type="match status" value="1"/>
</dbReference>
<dbReference type="PANTHER" id="PTHR43157">
    <property type="entry name" value="PHOSPHATIDYLINOSITOL-GLYCAN BIOSYNTHESIS CLASS F PROTEIN-RELATED"/>
    <property type="match status" value="1"/>
</dbReference>
<dbReference type="PRINTS" id="PR00081">
    <property type="entry name" value="GDHRDH"/>
</dbReference>
<dbReference type="SUPFAM" id="SSF51735">
    <property type="entry name" value="NAD(P)-binding Rossmann-fold domains"/>
    <property type="match status" value="1"/>
</dbReference>